<keyword evidence="4" id="KW-1185">Reference proteome</keyword>
<accession>A0A392NMP6</accession>
<organism evidence="3 4">
    <name type="scientific">Trifolium medium</name>
    <dbReference type="NCBI Taxonomy" id="97028"/>
    <lineage>
        <taxon>Eukaryota</taxon>
        <taxon>Viridiplantae</taxon>
        <taxon>Streptophyta</taxon>
        <taxon>Embryophyta</taxon>
        <taxon>Tracheophyta</taxon>
        <taxon>Spermatophyta</taxon>
        <taxon>Magnoliopsida</taxon>
        <taxon>eudicotyledons</taxon>
        <taxon>Gunneridae</taxon>
        <taxon>Pentapetalae</taxon>
        <taxon>rosids</taxon>
        <taxon>fabids</taxon>
        <taxon>Fabales</taxon>
        <taxon>Fabaceae</taxon>
        <taxon>Papilionoideae</taxon>
        <taxon>50 kb inversion clade</taxon>
        <taxon>NPAAA clade</taxon>
        <taxon>Hologalegina</taxon>
        <taxon>IRL clade</taxon>
        <taxon>Trifolieae</taxon>
        <taxon>Trifolium</taxon>
    </lineage>
</organism>
<reference evidence="3 4" key="1">
    <citation type="journal article" date="2018" name="Front. Plant Sci.">
        <title>Red Clover (Trifolium pratense) and Zigzag Clover (T. medium) - A Picture of Genomic Similarities and Differences.</title>
        <authorList>
            <person name="Dluhosova J."/>
            <person name="Istvanek J."/>
            <person name="Nedelnik J."/>
            <person name="Repkova J."/>
        </authorList>
    </citation>
    <scope>NUCLEOTIDE SEQUENCE [LARGE SCALE GENOMIC DNA]</scope>
    <source>
        <strain evidence="4">cv. 10/8</strain>
        <tissue evidence="3">Leaf</tissue>
    </source>
</reference>
<feature type="region of interest" description="Disordered" evidence="1">
    <location>
        <begin position="1"/>
        <end position="47"/>
    </location>
</feature>
<evidence type="ECO:0000313" key="3">
    <source>
        <dbReference type="EMBL" id="MCI01147.1"/>
    </source>
</evidence>
<dbReference type="InterPro" id="IPR054722">
    <property type="entry name" value="PolX-like_BBD"/>
</dbReference>
<feature type="domain" description="Retrovirus-related Pol polyprotein from transposon TNT 1-94-like beta-barrel" evidence="2">
    <location>
        <begin position="139"/>
        <end position="171"/>
    </location>
</feature>
<feature type="compositionally biased region" description="Polar residues" evidence="1">
    <location>
        <begin position="20"/>
        <end position="34"/>
    </location>
</feature>
<name>A0A392NMP6_9FABA</name>
<sequence>MSLDVVKINVPEVNSVPEIETSSEAQISSDSETSPKAMCTKDNNTQKLRHSEVKILKRPESETKSKGQVLPEVKTLRKQKPKTKSKIVESSRVNTFETKSQKYSEPKVKISLRNSFQKPNYSPVKTKLSTQEEITSHSWYLDSGCSRHMTGDKQLFQSLTSHDGGLVGFGGN</sequence>
<protein>
    <submittedName>
        <fullName evidence="3">Zinc knuckle family protein</fullName>
    </submittedName>
</protein>
<proteinExistence type="predicted"/>
<evidence type="ECO:0000256" key="1">
    <source>
        <dbReference type="SAM" id="MobiDB-lite"/>
    </source>
</evidence>
<dbReference type="EMBL" id="LXQA010045367">
    <property type="protein sequence ID" value="MCI01147.1"/>
    <property type="molecule type" value="Genomic_DNA"/>
</dbReference>
<dbReference type="Pfam" id="PF22936">
    <property type="entry name" value="Pol_BBD"/>
    <property type="match status" value="1"/>
</dbReference>
<dbReference type="AlphaFoldDB" id="A0A392NMP6"/>
<evidence type="ECO:0000313" key="4">
    <source>
        <dbReference type="Proteomes" id="UP000265520"/>
    </source>
</evidence>
<dbReference type="Proteomes" id="UP000265520">
    <property type="component" value="Unassembled WGS sequence"/>
</dbReference>
<comment type="caution">
    <text evidence="3">The sequence shown here is derived from an EMBL/GenBank/DDBJ whole genome shotgun (WGS) entry which is preliminary data.</text>
</comment>
<evidence type="ECO:0000259" key="2">
    <source>
        <dbReference type="Pfam" id="PF22936"/>
    </source>
</evidence>